<feature type="transmembrane region" description="Helical" evidence="6">
    <location>
        <begin position="183"/>
        <end position="205"/>
    </location>
</feature>
<dbReference type="STRING" id="127582.A0A2Y9S3E1"/>
<name>A0A2Y9S3E1_TRIMA</name>
<evidence type="ECO:0000256" key="5">
    <source>
        <dbReference type="ARBA" id="ARBA00023136"/>
    </source>
</evidence>
<keyword evidence="4 6" id="KW-1133">Transmembrane helix</keyword>
<evidence type="ECO:0000256" key="6">
    <source>
        <dbReference type="SAM" id="Phobius"/>
    </source>
</evidence>
<comment type="similarity">
    <text evidence="2">Belongs to the MS4A family.</text>
</comment>
<dbReference type="AlphaFoldDB" id="A0A2Y9S3E1"/>
<evidence type="ECO:0000313" key="7">
    <source>
        <dbReference type="Proteomes" id="UP000248480"/>
    </source>
</evidence>
<dbReference type="GO" id="GO:0007166">
    <property type="term" value="P:cell surface receptor signaling pathway"/>
    <property type="evidence" value="ECO:0007669"/>
    <property type="project" value="TreeGrafter"/>
</dbReference>
<dbReference type="InParanoid" id="A0A2Y9S3E1"/>
<evidence type="ECO:0000256" key="4">
    <source>
        <dbReference type="ARBA" id="ARBA00022989"/>
    </source>
</evidence>
<dbReference type="GO" id="GO:0005886">
    <property type="term" value="C:plasma membrane"/>
    <property type="evidence" value="ECO:0007669"/>
    <property type="project" value="TreeGrafter"/>
</dbReference>
<dbReference type="RefSeq" id="XP_023598959.1">
    <property type="nucleotide sequence ID" value="XM_023743191.1"/>
</dbReference>
<dbReference type="GO" id="GO:0005802">
    <property type="term" value="C:trans-Golgi network"/>
    <property type="evidence" value="ECO:0007669"/>
    <property type="project" value="TreeGrafter"/>
</dbReference>
<proteinExistence type="inferred from homology"/>
<feature type="transmembrane region" description="Helical" evidence="6">
    <location>
        <begin position="118"/>
        <end position="136"/>
    </location>
</feature>
<feature type="transmembrane region" description="Helical" evidence="6">
    <location>
        <begin position="87"/>
        <end position="106"/>
    </location>
</feature>
<dbReference type="Pfam" id="PF04103">
    <property type="entry name" value="CD20"/>
    <property type="match status" value="1"/>
</dbReference>
<dbReference type="CTD" id="58475"/>
<organism evidence="7 8">
    <name type="scientific">Trichechus manatus latirostris</name>
    <name type="common">Florida manatee</name>
    <dbReference type="NCBI Taxonomy" id="127582"/>
    <lineage>
        <taxon>Eukaryota</taxon>
        <taxon>Metazoa</taxon>
        <taxon>Chordata</taxon>
        <taxon>Craniata</taxon>
        <taxon>Vertebrata</taxon>
        <taxon>Euteleostomi</taxon>
        <taxon>Mammalia</taxon>
        <taxon>Eutheria</taxon>
        <taxon>Afrotheria</taxon>
        <taxon>Sirenia</taxon>
        <taxon>Trichechidae</taxon>
        <taxon>Trichechus</taxon>
    </lineage>
</organism>
<evidence type="ECO:0000256" key="3">
    <source>
        <dbReference type="ARBA" id="ARBA00022692"/>
    </source>
</evidence>
<reference evidence="8" key="1">
    <citation type="submission" date="2025-08" db="UniProtKB">
        <authorList>
            <consortium name="RefSeq"/>
        </authorList>
    </citation>
    <scope>IDENTIFICATION</scope>
</reference>
<dbReference type="InterPro" id="IPR007237">
    <property type="entry name" value="CD20-like"/>
</dbReference>
<comment type="subcellular location">
    <subcellularLocation>
        <location evidence="1">Membrane</location>
        <topology evidence="1">Multi-pass membrane protein</topology>
    </subcellularLocation>
</comment>
<evidence type="ECO:0000256" key="1">
    <source>
        <dbReference type="ARBA" id="ARBA00004141"/>
    </source>
</evidence>
<dbReference type="FunCoup" id="A0A2Y9S3E1">
    <property type="interactions" value="123"/>
</dbReference>
<evidence type="ECO:0000256" key="2">
    <source>
        <dbReference type="ARBA" id="ARBA00009565"/>
    </source>
</evidence>
<protein>
    <submittedName>
        <fullName evidence="8">Membrane-spanning 4-domains subfamily A member 7</fullName>
    </submittedName>
</protein>
<dbReference type="PANTHER" id="PTHR23320:SF8">
    <property type="entry name" value="MEMBRANE-SPANNING 4-DOMAINS SUBFAMILY A MEMBER 7"/>
    <property type="match status" value="1"/>
</dbReference>
<sequence>MLSLPKTKGTFSTFTPKDIIVTQREKPGHTYQKEDNLKNDLQKEATVLGAIQILSCLMISSLGAILVSAQYPTHFNPQVSTILMSGYPFVASLCFVVTGSLSIISGKKSTKAFAIRSLTSNAMSFVAAGAGFILLADNLVALRTASQQCDLENLSSLPYSDYYYSVYETKDCLLGSASLTGLLVVMLIFTVLELLLAVYASLLWWKQVHSYNFGVSMLTCQMIPAVSQGLSSDDPGPRSGSKRSQLLVMTMWKSAFFLPQSQKHMQYVKKSSSRSWMSNCWHQSNKENTNAVAKCNETFLKSQPL</sequence>
<gene>
    <name evidence="8" type="primary">MS4A7</name>
</gene>
<keyword evidence="3 6" id="KW-0812">Transmembrane</keyword>
<dbReference type="GeneID" id="101341291"/>
<dbReference type="InterPro" id="IPR030417">
    <property type="entry name" value="MS4A"/>
</dbReference>
<keyword evidence="5 6" id="KW-0472">Membrane</keyword>
<accession>A0A2Y9S3E1</accession>
<feature type="transmembrane region" description="Helical" evidence="6">
    <location>
        <begin position="47"/>
        <end position="67"/>
    </location>
</feature>
<dbReference type="PANTHER" id="PTHR23320">
    <property type="entry name" value="MEMBRANE-SPANNING 4-DOMAINS SUBFAMILY A MS4A -RELATED"/>
    <property type="match status" value="1"/>
</dbReference>
<dbReference type="Proteomes" id="UP000248480">
    <property type="component" value="Unplaced"/>
</dbReference>
<keyword evidence="7" id="KW-1185">Reference proteome</keyword>
<dbReference type="KEGG" id="tmu:101341291"/>
<evidence type="ECO:0000313" key="8">
    <source>
        <dbReference type="RefSeq" id="XP_023598959.1"/>
    </source>
</evidence>